<dbReference type="Proteomes" id="UP000886860">
    <property type="component" value="Unassembled WGS sequence"/>
</dbReference>
<proteinExistence type="predicted"/>
<sequence>TATDLGAGLFTGCYGIQRLDIRIIPGRKSCLKEMLAELRQTLTLDYRAEKGDLLARLIFPEFFEESVENTPARILMREMHGCGHMYRNAFVGTDFQFLVYDRLFPHVQVEEKPLLVAKLALNRLRYPCQLSPGARETYEKYLAEHGKEIVQAAEEEQDTELLSFAASAAWCSESAMEDMLSEAAGRGLAQFTGILMDARYARKTAERGSFQEKKEDGAGAGKKRRRFEL</sequence>
<evidence type="ECO:0000313" key="3">
    <source>
        <dbReference type="Proteomes" id="UP000886860"/>
    </source>
</evidence>
<accession>A0A9D1KFU6</accession>
<gene>
    <name evidence="2" type="ORF">IAB60_01890</name>
</gene>
<evidence type="ECO:0000256" key="1">
    <source>
        <dbReference type="SAM" id="MobiDB-lite"/>
    </source>
</evidence>
<dbReference type="EMBL" id="DVKS01000035">
    <property type="protein sequence ID" value="HIT40842.1"/>
    <property type="molecule type" value="Genomic_DNA"/>
</dbReference>
<organism evidence="2 3">
    <name type="scientific">Candidatus Caccovicinus merdipullorum</name>
    <dbReference type="NCBI Taxonomy" id="2840724"/>
    <lineage>
        <taxon>Bacteria</taxon>
        <taxon>Bacillati</taxon>
        <taxon>Bacillota</taxon>
        <taxon>Clostridia</taxon>
        <taxon>Eubacteriales</taxon>
        <taxon>Candidatus Caccovicinus</taxon>
    </lineage>
</organism>
<name>A0A9D1KFU6_9FIRM</name>
<feature type="non-terminal residue" evidence="2">
    <location>
        <position position="1"/>
    </location>
</feature>
<evidence type="ECO:0000313" key="2">
    <source>
        <dbReference type="EMBL" id="HIT40842.1"/>
    </source>
</evidence>
<feature type="compositionally biased region" description="Basic and acidic residues" evidence="1">
    <location>
        <begin position="204"/>
        <end position="217"/>
    </location>
</feature>
<reference evidence="2" key="2">
    <citation type="journal article" date="2021" name="PeerJ">
        <title>Extensive microbial diversity within the chicken gut microbiome revealed by metagenomics and culture.</title>
        <authorList>
            <person name="Gilroy R."/>
            <person name="Ravi A."/>
            <person name="Getino M."/>
            <person name="Pursley I."/>
            <person name="Horton D.L."/>
            <person name="Alikhan N.F."/>
            <person name="Baker D."/>
            <person name="Gharbi K."/>
            <person name="Hall N."/>
            <person name="Watson M."/>
            <person name="Adriaenssens E.M."/>
            <person name="Foster-Nyarko E."/>
            <person name="Jarju S."/>
            <person name="Secka A."/>
            <person name="Antonio M."/>
            <person name="Oren A."/>
            <person name="Chaudhuri R.R."/>
            <person name="La Ragione R."/>
            <person name="Hildebrand F."/>
            <person name="Pallen M.J."/>
        </authorList>
    </citation>
    <scope>NUCLEOTIDE SEQUENCE</scope>
    <source>
        <strain evidence="2">CHK123-3438</strain>
    </source>
</reference>
<dbReference type="AlphaFoldDB" id="A0A9D1KFU6"/>
<protein>
    <submittedName>
        <fullName evidence="2">Uncharacterized protein</fullName>
    </submittedName>
</protein>
<reference evidence="2" key="1">
    <citation type="submission" date="2020-10" db="EMBL/GenBank/DDBJ databases">
        <authorList>
            <person name="Gilroy R."/>
        </authorList>
    </citation>
    <scope>NUCLEOTIDE SEQUENCE</scope>
    <source>
        <strain evidence="2">CHK123-3438</strain>
    </source>
</reference>
<comment type="caution">
    <text evidence="2">The sequence shown here is derived from an EMBL/GenBank/DDBJ whole genome shotgun (WGS) entry which is preliminary data.</text>
</comment>
<feature type="region of interest" description="Disordered" evidence="1">
    <location>
        <begin position="204"/>
        <end position="229"/>
    </location>
</feature>